<dbReference type="GO" id="GO:0071949">
    <property type="term" value="F:FAD binding"/>
    <property type="evidence" value="ECO:0007669"/>
    <property type="project" value="InterPro"/>
</dbReference>
<dbReference type="InterPro" id="IPR036188">
    <property type="entry name" value="FAD/NAD-bd_sf"/>
</dbReference>
<proteinExistence type="predicted"/>
<dbReference type="PANTHER" id="PTHR46865">
    <property type="entry name" value="OXIDOREDUCTASE-RELATED"/>
    <property type="match status" value="1"/>
</dbReference>
<keyword evidence="3" id="KW-1185">Reference proteome</keyword>
<dbReference type="Proteomes" id="UP001165042">
    <property type="component" value="Unassembled WGS sequence"/>
</dbReference>
<dbReference type="InterPro" id="IPR051704">
    <property type="entry name" value="FAD_aromatic-hydroxylase"/>
</dbReference>
<dbReference type="Gene3D" id="3.50.50.60">
    <property type="entry name" value="FAD/NAD(P)-binding domain"/>
    <property type="match status" value="1"/>
</dbReference>
<evidence type="ECO:0000313" key="2">
    <source>
        <dbReference type="EMBL" id="GLW93231.1"/>
    </source>
</evidence>
<reference evidence="2" key="1">
    <citation type="submission" date="2023-02" db="EMBL/GenBank/DDBJ databases">
        <title>Actinokineospora globicatena NBRC 15670.</title>
        <authorList>
            <person name="Ichikawa N."/>
            <person name="Sato H."/>
            <person name="Tonouchi N."/>
        </authorList>
    </citation>
    <scope>NUCLEOTIDE SEQUENCE</scope>
    <source>
        <strain evidence="2">NBRC 15670</strain>
    </source>
</reference>
<dbReference type="SUPFAM" id="SSF51905">
    <property type="entry name" value="FAD/NAD(P)-binding domain"/>
    <property type="match status" value="1"/>
</dbReference>
<gene>
    <name evidence="2" type="ORF">Aglo03_40470</name>
</gene>
<evidence type="ECO:0000313" key="3">
    <source>
        <dbReference type="Proteomes" id="UP001165042"/>
    </source>
</evidence>
<sequence>MRTVLISGAGIAGLSLAYWLRHHGFHPVLVERAPAPRSGGQAIDIRGAARDVVARMGILDAVKAHHTGTHGIAWLNEKGKRVGTMTPDDFGDSGGIIAEIEILRGDLLRILADAVGDVEVLYGNVITDIAEGSDGVKVTFDNAPPRTVDIVVGADGLRSGVRSLMFGQDKDFVRDLGYYLSYFPAHTDLDLDGWELMYNLPAGNGVGGRVALLYPVGSTGELRALLGYVSPDLGHDRRGVQAQKDLLANVFAGAGWQLPELIDQMRRADDLYFARAGQVRLDEWYRGRTVLLGDSAFGGSLGMGTSMAIVGAYVLAGELAAAGGDHQAAFPRYHQEMRDYVAVNSKRPPGAFAPRTRRGIWMRNQFMRALPHLPGGGKMMGGIQKAANSITLKEYPPAT</sequence>
<evidence type="ECO:0000259" key="1">
    <source>
        <dbReference type="Pfam" id="PF01494"/>
    </source>
</evidence>
<dbReference type="Gene3D" id="3.30.9.10">
    <property type="entry name" value="D-Amino Acid Oxidase, subunit A, domain 2"/>
    <property type="match status" value="1"/>
</dbReference>
<dbReference type="PRINTS" id="PR00420">
    <property type="entry name" value="RNGMNOXGNASE"/>
</dbReference>
<accession>A0A9W6VBK2</accession>
<name>A0A9W6VBK2_9PSEU</name>
<dbReference type="PANTHER" id="PTHR46865:SF2">
    <property type="entry name" value="MONOOXYGENASE"/>
    <property type="match status" value="1"/>
</dbReference>
<dbReference type="InterPro" id="IPR002938">
    <property type="entry name" value="FAD-bd"/>
</dbReference>
<feature type="domain" description="FAD-binding" evidence="1">
    <location>
        <begin position="3"/>
        <end position="338"/>
    </location>
</feature>
<dbReference type="Pfam" id="PF01494">
    <property type="entry name" value="FAD_binding_3"/>
    <property type="match status" value="1"/>
</dbReference>
<dbReference type="AlphaFoldDB" id="A0A9W6VBK2"/>
<protein>
    <submittedName>
        <fullName evidence="2">FAD-dependent oxidoreductase</fullName>
    </submittedName>
</protein>
<dbReference type="RefSeq" id="WP_285611595.1">
    <property type="nucleotide sequence ID" value="NZ_BSSD01000006.1"/>
</dbReference>
<dbReference type="EMBL" id="BSSD01000006">
    <property type="protein sequence ID" value="GLW93231.1"/>
    <property type="molecule type" value="Genomic_DNA"/>
</dbReference>
<comment type="caution">
    <text evidence="2">The sequence shown here is derived from an EMBL/GenBank/DDBJ whole genome shotgun (WGS) entry which is preliminary data.</text>
</comment>
<organism evidence="2 3">
    <name type="scientific">Actinokineospora globicatena</name>
    <dbReference type="NCBI Taxonomy" id="103729"/>
    <lineage>
        <taxon>Bacteria</taxon>
        <taxon>Bacillati</taxon>
        <taxon>Actinomycetota</taxon>
        <taxon>Actinomycetes</taxon>
        <taxon>Pseudonocardiales</taxon>
        <taxon>Pseudonocardiaceae</taxon>
        <taxon>Actinokineospora</taxon>
    </lineage>
</organism>